<dbReference type="InterPro" id="IPR026634">
    <property type="entry name" value="TPST-like"/>
</dbReference>
<dbReference type="SUPFAM" id="SSF48452">
    <property type="entry name" value="TPR-like"/>
    <property type="match status" value="1"/>
</dbReference>
<evidence type="ECO:0000313" key="3">
    <source>
        <dbReference type="EMBL" id="GHD30995.1"/>
    </source>
</evidence>
<comment type="caution">
    <text evidence="3">The sequence shown here is derived from an EMBL/GenBank/DDBJ whole genome shotgun (WGS) entry which is preliminary data.</text>
</comment>
<proteinExistence type="predicted"/>
<dbReference type="PANTHER" id="PTHR12788:SF10">
    <property type="entry name" value="PROTEIN-TYROSINE SULFOTRANSFERASE"/>
    <property type="match status" value="1"/>
</dbReference>
<gene>
    <name evidence="3" type="ORF">GCM10007053_13480</name>
</gene>
<dbReference type="PROSITE" id="PS50005">
    <property type="entry name" value="TPR"/>
    <property type="match status" value="1"/>
</dbReference>
<dbReference type="SUPFAM" id="SSF52540">
    <property type="entry name" value="P-loop containing nucleoside triphosphate hydrolases"/>
    <property type="match status" value="1"/>
</dbReference>
<organism evidence="3 4">
    <name type="scientific">Parahalioglobus pacificus</name>
    <dbReference type="NCBI Taxonomy" id="930806"/>
    <lineage>
        <taxon>Bacteria</taxon>
        <taxon>Pseudomonadati</taxon>
        <taxon>Pseudomonadota</taxon>
        <taxon>Gammaproteobacteria</taxon>
        <taxon>Cellvibrionales</taxon>
        <taxon>Halieaceae</taxon>
        <taxon>Parahalioglobus</taxon>
    </lineage>
</organism>
<keyword evidence="1" id="KW-0808">Transferase</keyword>
<dbReference type="InterPro" id="IPR019734">
    <property type="entry name" value="TPR_rpt"/>
</dbReference>
<dbReference type="Gene3D" id="3.40.50.300">
    <property type="entry name" value="P-loop containing nucleotide triphosphate hydrolases"/>
    <property type="match status" value="1"/>
</dbReference>
<reference evidence="3" key="1">
    <citation type="journal article" date="2014" name="Int. J. Syst. Evol. Microbiol.">
        <title>Complete genome sequence of Corynebacterium casei LMG S-19264T (=DSM 44701T), isolated from a smear-ripened cheese.</title>
        <authorList>
            <consortium name="US DOE Joint Genome Institute (JGI-PGF)"/>
            <person name="Walter F."/>
            <person name="Albersmeier A."/>
            <person name="Kalinowski J."/>
            <person name="Ruckert C."/>
        </authorList>
    </citation>
    <scope>NUCLEOTIDE SEQUENCE</scope>
    <source>
        <strain evidence="3">KCTC 23430</strain>
    </source>
</reference>
<accession>A0A918XGL2</accession>
<dbReference type="InterPro" id="IPR011990">
    <property type="entry name" value="TPR-like_helical_dom_sf"/>
</dbReference>
<dbReference type="PANTHER" id="PTHR12788">
    <property type="entry name" value="PROTEIN-TYROSINE SULFOTRANSFERASE 2"/>
    <property type="match status" value="1"/>
</dbReference>
<feature type="repeat" description="TPR" evidence="2">
    <location>
        <begin position="32"/>
        <end position="65"/>
    </location>
</feature>
<dbReference type="Gene3D" id="1.25.40.10">
    <property type="entry name" value="Tetratricopeptide repeat domain"/>
    <property type="match status" value="1"/>
</dbReference>
<keyword evidence="2" id="KW-0802">TPR repeat</keyword>
<dbReference type="Pfam" id="PF13469">
    <property type="entry name" value="Sulfotransfer_3"/>
    <property type="match status" value="1"/>
</dbReference>
<evidence type="ECO:0000256" key="2">
    <source>
        <dbReference type="PROSITE-ProRule" id="PRU00339"/>
    </source>
</evidence>
<reference evidence="3" key="2">
    <citation type="submission" date="2020-09" db="EMBL/GenBank/DDBJ databases">
        <authorList>
            <person name="Sun Q."/>
            <person name="Kim S."/>
        </authorList>
    </citation>
    <scope>NUCLEOTIDE SEQUENCE</scope>
    <source>
        <strain evidence="3">KCTC 23430</strain>
    </source>
</reference>
<sequence>MNTLGVVYTRLGRHENALNLLIQAADLKPADPEVIFNLAASMQFMGRHDDARKNYERVTQLQPDNARGYWALSELEKVDVSDRHERSMRALAQRPGLSDRDELYLAHALFRIDESRGEYSAALTRLRAAKNRRRKSLRYEFDQDAALFNAVIESFMTVQPTKDEHAPRVPLRTPLFVVGLPRTGTTLVEQILTAHSKVASLGELQDLPTAVKRLSGDTGSKVISPKIIESTARGAIPLERVYLDSIAPRLKNVPPEASYFIDKTPLNVFMLGYVMRFMPRAKVILLRRDPMDAVLSNYRQLFSADYSYYNYSYDLEDTASYVAAFETLVEHWKAVLGDRMLAIDYEQIVGEPESLSRAMIDYLGLDWEPSCLRFFENKRAVATPSASQVRTPVYSSAVGRWRKYGSILEPAKRKLAELGITRSAS</sequence>
<keyword evidence="4" id="KW-1185">Reference proteome</keyword>
<dbReference type="EMBL" id="BMYM01000001">
    <property type="protein sequence ID" value="GHD30995.1"/>
    <property type="molecule type" value="Genomic_DNA"/>
</dbReference>
<evidence type="ECO:0000256" key="1">
    <source>
        <dbReference type="ARBA" id="ARBA00022679"/>
    </source>
</evidence>
<dbReference type="Proteomes" id="UP000644693">
    <property type="component" value="Unassembled WGS sequence"/>
</dbReference>
<dbReference type="InterPro" id="IPR027417">
    <property type="entry name" value="P-loop_NTPase"/>
</dbReference>
<name>A0A918XGL2_9GAMM</name>
<dbReference type="SMART" id="SM00028">
    <property type="entry name" value="TPR"/>
    <property type="match status" value="2"/>
</dbReference>
<protein>
    <recommendedName>
        <fullName evidence="5">Sulfotransferase family protein</fullName>
    </recommendedName>
</protein>
<dbReference type="GO" id="GO:0008476">
    <property type="term" value="F:protein-tyrosine sulfotransferase activity"/>
    <property type="evidence" value="ECO:0007669"/>
    <property type="project" value="InterPro"/>
</dbReference>
<dbReference type="AlphaFoldDB" id="A0A918XGL2"/>
<evidence type="ECO:0000313" key="4">
    <source>
        <dbReference type="Proteomes" id="UP000644693"/>
    </source>
</evidence>
<evidence type="ECO:0008006" key="5">
    <source>
        <dbReference type="Google" id="ProtNLM"/>
    </source>
</evidence>
<dbReference type="Pfam" id="PF14559">
    <property type="entry name" value="TPR_19"/>
    <property type="match status" value="1"/>
</dbReference>